<keyword evidence="3" id="KW-0997">Cell inner membrane</keyword>
<dbReference type="Pfam" id="PF03279">
    <property type="entry name" value="Lip_A_acyltrans"/>
    <property type="match status" value="1"/>
</dbReference>
<evidence type="ECO:0000256" key="1">
    <source>
        <dbReference type="ARBA" id="ARBA00004533"/>
    </source>
</evidence>
<evidence type="ECO:0000313" key="8">
    <source>
        <dbReference type="Proteomes" id="UP000254572"/>
    </source>
</evidence>
<gene>
    <name evidence="7" type="primary">htrB</name>
    <name evidence="7" type="ORF">NCTC13294_00897</name>
</gene>
<sequence>MQEEHTPPLARPRYLGHWLLCGLLWLIVQLPQPLRMTLGGWLGRLFFRLTPYRRAISATNLAIAFSALDDATRQELLRAHAESIGRGIIETGMAWFLSEKRLLALSRFEADPAALALLRDPHTPVILIGSHSTLMELGVRLLGLYVKAGGMYRPLNDPFFHHWIRHHRARAATELIHYKDMRHTLHFLQAGGNLWYALDQDMGPRVSVFAPFFGLDAASVNILPKLRERTGAHWVPVYMWREENRYIVRVAAEIKPEEGETDTDVMRRVNADYEAEICRYPEQYYWLHRRYKNRPDGSRYPYPERRRR</sequence>
<evidence type="ECO:0000313" key="7">
    <source>
        <dbReference type="EMBL" id="SUX21032.1"/>
    </source>
</evidence>
<keyword evidence="8" id="KW-1185">Reference proteome</keyword>
<protein>
    <submittedName>
        <fullName evidence="7">Lipid A biosynthesis lauroyl acyltransferase</fullName>
        <ecNumber evidence="7">2.3.1.-</ecNumber>
    </submittedName>
</protein>
<keyword evidence="5" id="KW-0472">Membrane</keyword>
<dbReference type="Proteomes" id="UP000254572">
    <property type="component" value="Unassembled WGS sequence"/>
</dbReference>
<dbReference type="EMBL" id="UFUW01000001">
    <property type="protein sequence ID" value="SUX21032.1"/>
    <property type="molecule type" value="Genomic_DNA"/>
</dbReference>
<dbReference type="GO" id="GO:0009247">
    <property type="term" value="P:glycolipid biosynthetic process"/>
    <property type="evidence" value="ECO:0007669"/>
    <property type="project" value="UniProtKB-ARBA"/>
</dbReference>
<evidence type="ECO:0000256" key="2">
    <source>
        <dbReference type="ARBA" id="ARBA00022475"/>
    </source>
</evidence>
<dbReference type="EC" id="2.3.1.-" evidence="7"/>
<proteinExistence type="predicted"/>
<organism evidence="7 8">
    <name type="scientific">Cardiobacterium valvarum</name>
    <dbReference type="NCBI Taxonomy" id="194702"/>
    <lineage>
        <taxon>Bacteria</taxon>
        <taxon>Pseudomonadati</taxon>
        <taxon>Pseudomonadota</taxon>
        <taxon>Gammaproteobacteria</taxon>
        <taxon>Cardiobacteriales</taxon>
        <taxon>Cardiobacteriaceae</taxon>
        <taxon>Cardiobacterium</taxon>
    </lineage>
</organism>
<dbReference type="InterPro" id="IPR004960">
    <property type="entry name" value="LipA_acyltrans"/>
</dbReference>
<dbReference type="PANTHER" id="PTHR30606:SF9">
    <property type="entry name" value="LIPID A BIOSYNTHESIS LAUROYLTRANSFERASE"/>
    <property type="match status" value="1"/>
</dbReference>
<dbReference type="RefSeq" id="WP_245951026.1">
    <property type="nucleotide sequence ID" value="NZ_UFUW01000001.1"/>
</dbReference>
<dbReference type="GO" id="GO:0016746">
    <property type="term" value="F:acyltransferase activity"/>
    <property type="evidence" value="ECO:0007669"/>
    <property type="project" value="UniProtKB-KW"/>
</dbReference>
<comment type="subcellular location">
    <subcellularLocation>
        <location evidence="1">Cell inner membrane</location>
    </subcellularLocation>
</comment>
<keyword evidence="6 7" id="KW-0012">Acyltransferase</keyword>
<accession>A0A381E4D7</accession>
<name>A0A381E4D7_9GAMM</name>
<reference evidence="7 8" key="1">
    <citation type="submission" date="2018-06" db="EMBL/GenBank/DDBJ databases">
        <authorList>
            <consortium name="Pathogen Informatics"/>
            <person name="Doyle S."/>
        </authorList>
    </citation>
    <scope>NUCLEOTIDE SEQUENCE [LARGE SCALE GENOMIC DNA]</scope>
    <source>
        <strain evidence="7 8">NCTC13294</strain>
    </source>
</reference>
<keyword evidence="2" id="KW-1003">Cell membrane</keyword>
<dbReference type="GO" id="GO:0005886">
    <property type="term" value="C:plasma membrane"/>
    <property type="evidence" value="ECO:0007669"/>
    <property type="project" value="UniProtKB-SubCell"/>
</dbReference>
<dbReference type="CDD" id="cd07984">
    <property type="entry name" value="LPLAT_LABLAT-like"/>
    <property type="match status" value="1"/>
</dbReference>
<keyword evidence="4 7" id="KW-0808">Transferase</keyword>
<dbReference type="PIRSF" id="PIRSF026649">
    <property type="entry name" value="MsbB"/>
    <property type="match status" value="1"/>
</dbReference>
<evidence type="ECO:0000256" key="5">
    <source>
        <dbReference type="ARBA" id="ARBA00023136"/>
    </source>
</evidence>
<evidence type="ECO:0000256" key="4">
    <source>
        <dbReference type="ARBA" id="ARBA00022679"/>
    </source>
</evidence>
<evidence type="ECO:0000256" key="3">
    <source>
        <dbReference type="ARBA" id="ARBA00022519"/>
    </source>
</evidence>
<evidence type="ECO:0000256" key="6">
    <source>
        <dbReference type="ARBA" id="ARBA00023315"/>
    </source>
</evidence>
<dbReference type="PANTHER" id="PTHR30606">
    <property type="entry name" value="LIPID A BIOSYNTHESIS LAUROYL ACYLTRANSFERASE"/>
    <property type="match status" value="1"/>
</dbReference>
<dbReference type="AlphaFoldDB" id="A0A381E4D7"/>